<keyword evidence="2" id="KW-1185">Reference proteome</keyword>
<dbReference type="RefSeq" id="WP_077718858.1">
    <property type="nucleotide sequence ID" value="NZ_CP019699.1"/>
</dbReference>
<name>A0A1U9K4R6_9BACL</name>
<protein>
    <submittedName>
        <fullName evidence="1">Uncharacterized protein</fullName>
    </submittedName>
</protein>
<dbReference type="AlphaFoldDB" id="A0A1U9K4R6"/>
<dbReference type="EMBL" id="CP019699">
    <property type="protein sequence ID" value="AQS55041.1"/>
    <property type="molecule type" value="Genomic_DNA"/>
</dbReference>
<organism evidence="1 2">
    <name type="scientific">Novibacillus thermophilus</name>
    <dbReference type="NCBI Taxonomy" id="1471761"/>
    <lineage>
        <taxon>Bacteria</taxon>
        <taxon>Bacillati</taxon>
        <taxon>Bacillota</taxon>
        <taxon>Bacilli</taxon>
        <taxon>Bacillales</taxon>
        <taxon>Thermoactinomycetaceae</taxon>
        <taxon>Novibacillus</taxon>
    </lineage>
</organism>
<dbReference type="Proteomes" id="UP000188603">
    <property type="component" value="Chromosome"/>
</dbReference>
<dbReference type="STRING" id="1471761.B0W44_03890"/>
<dbReference type="KEGG" id="ntr:B0W44_03890"/>
<reference evidence="1 2" key="1">
    <citation type="journal article" date="2015" name="Int. J. Syst. Evol. Microbiol.">
        <title>Novibacillus thermophilus gen. nov., sp. nov., a Gram-staining-negative and moderately thermophilic member of the family Thermoactinomycetaceae.</title>
        <authorList>
            <person name="Yang G."/>
            <person name="Chen J."/>
            <person name="Zhou S."/>
        </authorList>
    </citation>
    <scope>NUCLEOTIDE SEQUENCE [LARGE SCALE GENOMIC DNA]</scope>
    <source>
        <strain evidence="1 2">SG-1</strain>
    </source>
</reference>
<proteinExistence type="predicted"/>
<sequence length="61" mass="6585">MRLAAFGGLLIFAKLDVLPDCYRKANDGTISSERCATPAVASSGQPSTGCFFIFLQHVFPF</sequence>
<evidence type="ECO:0000313" key="2">
    <source>
        <dbReference type="Proteomes" id="UP000188603"/>
    </source>
</evidence>
<evidence type="ECO:0000313" key="1">
    <source>
        <dbReference type="EMBL" id="AQS55041.1"/>
    </source>
</evidence>
<gene>
    <name evidence="1" type="ORF">B0W44_03890</name>
</gene>
<accession>A0A1U9K4R6</accession>